<accession>A0A4Y2I6K2</accession>
<proteinExistence type="predicted"/>
<reference evidence="1 2" key="1">
    <citation type="journal article" date="2019" name="Sci. Rep.">
        <title>Orb-weaving spider Araneus ventricosus genome elucidates the spidroin gene catalogue.</title>
        <authorList>
            <person name="Kono N."/>
            <person name="Nakamura H."/>
            <person name="Ohtoshi R."/>
            <person name="Moran D.A.P."/>
            <person name="Shinohara A."/>
            <person name="Yoshida Y."/>
            <person name="Fujiwara M."/>
            <person name="Mori M."/>
            <person name="Tomita M."/>
            <person name="Arakawa K."/>
        </authorList>
    </citation>
    <scope>NUCLEOTIDE SEQUENCE [LARGE SCALE GENOMIC DNA]</scope>
</reference>
<name>A0A4Y2I6K2_ARAVE</name>
<evidence type="ECO:0000313" key="2">
    <source>
        <dbReference type="Proteomes" id="UP000499080"/>
    </source>
</evidence>
<gene>
    <name evidence="1" type="ORF">AVEN_171665_1</name>
</gene>
<evidence type="ECO:0000313" key="1">
    <source>
        <dbReference type="EMBL" id="GBM72889.1"/>
    </source>
</evidence>
<organism evidence="1 2">
    <name type="scientific">Araneus ventricosus</name>
    <name type="common">Orbweaver spider</name>
    <name type="synonym">Epeira ventricosa</name>
    <dbReference type="NCBI Taxonomy" id="182803"/>
    <lineage>
        <taxon>Eukaryota</taxon>
        <taxon>Metazoa</taxon>
        <taxon>Ecdysozoa</taxon>
        <taxon>Arthropoda</taxon>
        <taxon>Chelicerata</taxon>
        <taxon>Arachnida</taxon>
        <taxon>Araneae</taxon>
        <taxon>Araneomorphae</taxon>
        <taxon>Entelegynae</taxon>
        <taxon>Araneoidea</taxon>
        <taxon>Araneidae</taxon>
        <taxon>Araneus</taxon>
    </lineage>
</organism>
<dbReference type="AlphaFoldDB" id="A0A4Y2I6K2"/>
<sequence>MEANRIAKINSRLEMKDSTPSTRHGGSLFANCGEFDLQEVRASGFATESSGVRNLNASGTLLTESRIDLLKARAGISGGIFSQPNAFFMSFVWNQILPEDWLGETWSFKK</sequence>
<protein>
    <submittedName>
        <fullName evidence="1">Uncharacterized protein</fullName>
    </submittedName>
</protein>
<comment type="caution">
    <text evidence="1">The sequence shown here is derived from an EMBL/GenBank/DDBJ whole genome shotgun (WGS) entry which is preliminary data.</text>
</comment>
<keyword evidence="2" id="KW-1185">Reference proteome</keyword>
<dbReference type="Proteomes" id="UP000499080">
    <property type="component" value="Unassembled WGS sequence"/>
</dbReference>
<dbReference type="EMBL" id="BGPR01002406">
    <property type="protein sequence ID" value="GBM72889.1"/>
    <property type="molecule type" value="Genomic_DNA"/>
</dbReference>